<evidence type="ECO:0000256" key="7">
    <source>
        <dbReference type="ARBA" id="ARBA00049120"/>
    </source>
</evidence>
<organism evidence="8 9">
    <name type="scientific">Faucicola atlantae</name>
    <dbReference type="NCBI Taxonomy" id="34059"/>
    <lineage>
        <taxon>Bacteria</taxon>
        <taxon>Pseudomonadati</taxon>
        <taxon>Pseudomonadota</taxon>
        <taxon>Gammaproteobacteria</taxon>
        <taxon>Moraxellales</taxon>
        <taxon>Moraxellaceae</taxon>
        <taxon>Faucicola</taxon>
    </lineage>
</organism>
<proteinExistence type="inferred from homology"/>
<dbReference type="GO" id="GO:0015667">
    <property type="term" value="F:site-specific DNA-methyltransferase (cytosine-N4-specific) activity"/>
    <property type="evidence" value="ECO:0007669"/>
    <property type="project" value="UniProtKB-EC"/>
</dbReference>
<evidence type="ECO:0000256" key="3">
    <source>
        <dbReference type="ARBA" id="ARBA00022603"/>
    </source>
</evidence>
<dbReference type="GO" id="GO:0032259">
    <property type="term" value="P:methylation"/>
    <property type="evidence" value="ECO:0007669"/>
    <property type="project" value="UniProtKB-KW"/>
</dbReference>
<keyword evidence="4" id="KW-0808">Transferase</keyword>
<accession>A0A1B8QC14</accession>
<reference evidence="8 9" key="1">
    <citation type="submission" date="2016-06" db="EMBL/GenBank/DDBJ databases">
        <title>Draft genome of Moraxella atlantae CCUG 59586.</title>
        <authorList>
            <person name="Salva-Serra F."/>
            <person name="Engstrom-Jakobsson H."/>
            <person name="Thorell K."/>
            <person name="Gonzales-Siles L."/>
            <person name="Karlsson R."/>
            <person name="Boulund F."/>
            <person name="Engstrand L."/>
            <person name="Kristiansson E."/>
            <person name="Moore E."/>
        </authorList>
    </citation>
    <scope>NUCLEOTIDE SEQUENCE [LARGE SCALE GENOMIC DNA]</scope>
    <source>
        <strain evidence="8 9">CCUG 59586</strain>
    </source>
</reference>
<evidence type="ECO:0000256" key="2">
    <source>
        <dbReference type="ARBA" id="ARBA00012185"/>
    </source>
</evidence>
<dbReference type="InterPro" id="IPR017985">
    <property type="entry name" value="MeTrfase_CN4_CS"/>
</dbReference>
<comment type="catalytic activity">
    <reaction evidence="7">
        <text>a 2'-deoxycytidine in DNA + S-adenosyl-L-methionine = an N(4)-methyl-2'-deoxycytidine in DNA + S-adenosyl-L-homocysteine + H(+)</text>
        <dbReference type="Rhea" id="RHEA:16857"/>
        <dbReference type="Rhea" id="RHEA-COMP:11369"/>
        <dbReference type="Rhea" id="RHEA-COMP:13674"/>
        <dbReference type="ChEBI" id="CHEBI:15378"/>
        <dbReference type="ChEBI" id="CHEBI:57856"/>
        <dbReference type="ChEBI" id="CHEBI:59789"/>
        <dbReference type="ChEBI" id="CHEBI:85452"/>
        <dbReference type="ChEBI" id="CHEBI:137933"/>
        <dbReference type="EC" id="2.1.1.113"/>
    </reaction>
</comment>
<keyword evidence="3" id="KW-0489">Methyltransferase</keyword>
<evidence type="ECO:0000256" key="4">
    <source>
        <dbReference type="ARBA" id="ARBA00022679"/>
    </source>
</evidence>
<dbReference type="Proteomes" id="UP000092616">
    <property type="component" value="Unassembled WGS sequence"/>
</dbReference>
<evidence type="ECO:0000313" key="9">
    <source>
        <dbReference type="Proteomes" id="UP000092616"/>
    </source>
</evidence>
<dbReference type="PROSITE" id="PS00093">
    <property type="entry name" value="N4_MTASE"/>
    <property type="match status" value="1"/>
</dbReference>
<evidence type="ECO:0000313" key="8">
    <source>
        <dbReference type="EMBL" id="OBX78206.1"/>
    </source>
</evidence>
<dbReference type="AlphaFoldDB" id="A0A1B8QC14"/>
<evidence type="ECO:0000256" key="1">
    <source>
        <dbReference type="ARBA" id="ARBA00010203"/>
    </source>
</evidence>
<gene>
    <name evidence="8" type="ORF">A9306_09720</name>
</gene>
<dbReference type="RefSeq" id="WP_067337930.1">
    <property type="nucleotide sequence ID" value="NZ_LZNA01000050.1"/>
</dbReference>
<dbReference type="EC" id="2.1.1.113" evidence="2"/>
<keyword evidence="8" id="KW-0255">Endonuclease</keyword>
<dbReference type="GO" id="GO:0004519">
    <property type="term" value="F:endonuclease activity"/>
    <property type="evidence" value="ECO:0007669"/>
    <property type="project" value="UniProtKB-KW"/>
</dbReference>
<dbReference type="Gene3D" id="3.40.50.150">
    <property type="entry name" value="Vaccinia Virus protein VP39"/>
    <property type="match status" value="1"/>
</dbReference>
<evidence type="ECO:0000256" key="6">
    <source>
        <dbReference type="ARBA" id="ARBA00022747"/>
    </source>
</evidence>
<dbReference type="InterPro" id="IPR029063">
    <property type="entry name" value="SAM-dependent_MTases_sf"/>
</dbReference>
<dbReference type="GO" id="GO:0003677">
    <property type="term" value="F:DNA binding"/>
    <property type="evidence" value="ECO:0007669"/>
    <property type="project" value="InterPro"/>
</dbReference>
<keyword evidence="5" id="KW-0949">S-adenosyl-L-methionine</keyword>
<keyword evidence="9" id="KW-1185">Reference proteome</keyword>
<protein>
    <recommendedName>
        <fullName evidence="2">site-specific DNA-methyltransferase (cytosine-N(4)-specific)</fullName>
        <ecNumber evidence="2">2.1.1.113</ecNumber>
    </recommendedName>
</protein>
<name>A0A1B8QC14_9GAMM</name>
<keyword evidence="8" id="KW-0378">Hydrolase</keyword>
<keyword evidence="8" id="KW-0540">Nuclease</keyword>
<dbReference type="GO" id="GO:0009307">
    <property type="term" value="P:DNA restriction-modification system"/>
    <property type="evidence" value="ECO:0007669"/>
    <property type="project" value="UniProtKB-KW"/>
</dbReference>
<sequence>MQDSLSEKYIIANDSLDNLEREFANKLIVNNSLNRSLVSFQSNKDEPIFRWFHYREGFSKQLIEYLIDELNIQIDSFLDPFAGTGTSAFVSGNRNAQESYAIELMPVGGFFIQCRNLFSKIGYQKLLPYIENIRVSRNEWLKIKDYEKFNHLRITKDAFSLETERELMQFLKWSQASSDENFEAFCKFLGMCILESISFTRKDGQYLRWDYRSPRFAEKTDKKFSKGEILNFYEGLIKKLENIESDILAMDPINITSVKSTVNVIQGSCLSRIDAIADNSISLVITSPPYCNRYDYTRTYALELAYLGVSEIEIRNLRQELLSCTVENKAKIFSDYIPKETLDYLNSVFSKQVELDNCIEFLSDEAKAGKLNNKGIVTMVRGYFYDMTLHLIQVFNKLKPGAKYIMVNDNVRYNGLNIPIDLLLSKIANYIGFNVEKIWVLPRGKGNSSQQMKIYGRKELRKCIYVWSKP</sequence>
<comment type="similarity">
    <text evidence="1">Belongs to the N(4)/N(6)-methyltransferase family. N(4) subfamily.</text>
</comment>
<comment type="caution">
    <text evidence="8">The sequence shown here is derived from an EMBL/GenBank/DDBJ whole genome shotgun (WGS) entry which is preliminary data.</text>
</comment>
<keyword evidence="6" id="KW-0680">Restriction system</keyword>
<dbReference type="EMBL" id="LZNA01000050">
    <property type="protein sequence ID" value="OBX78206.1"/>
    <property type="molecule type" value="Genomic_DNA"/>
</dbReference>
<dbReference type="SUPFAM" id="SSF53335">
    <property type="entry name" value="S-adenosyl-L-methionine-dependent methyltransferases"/>
    <property type="match status" value="2"/>
</dbReference>
<evidence type="ECO:0000256" key="5">
    <source>
        <dbReference type="ARBA" id="ARBA00022691"/>
    </source>
</evidence>